<dbReference type="PANTHER" id="PTHR46623">
    <property type="entry name" value="CARBOXYMETHYLENEBUTENOLIDASE-RELATED"/>
    <property type="match status" value="1"/>
</dbReference>
<dbReference type="GO" id="GO:0016787">
    <property type="term" value="F:hydrolase activity"/>
    <property type="evidence" value="ECO:0007669"/>
    <property type="project" value="UniProtKB-KW"/>
</dbReference>
<keyword evidence="3" id="KW-1185">Reference proteome</keyword>
<protein>
    <submittedName>
        <fullName evidence="2">Alpha/beta fold hydrolase</fullName>
    </submittedName>
</protein>
<evidence type="ECO:0000313" key="3">
    <source>
        <dbReference type="Proteomes" id="UP000321379"/>
    </source>
</evidence>
<dbReference type="AlphaFoldDB" id="A0A5C8ULK4"/>
<dbReference type="SUPFAM" id="SSF53474">
    <property type="entry name" value="alpha/beta-Hydrolases"/>
    <property type="match status" value="1"/>
</dbReference>
<dbReference type="InterPro" id="IPR002925">
    <property type="entry name" value="Dienelactn_hydro"/>
</dbReference>
<dbReference type="Proteomes" id="UP000321379">
    <property type="component" value="Unassembled WGS sequence"/>
</dbReference>
<dbReference type="InterPro" id="IPR051049">
    <property type="entry name" value="Dienelactone_hydrolase-like"/>
</dbReference>
<organism evidence="2 3">
    <name type="scientific">Lacisediminihabitans profunda</name>
    <dbReference type="NCBI Taxonomy" id="2594790"/>
    <lineage>
        <taxon>Bacteria</taxon>
        <taxon>Bacillati</taxon>
        <taxon>Actinomycetota</taxon>
        <taxon>Actinomycetes</taxon>
        <taxon>Micrococcales</taxon>
        <taxon>Microbacteriaceae</taxon>
        <taxon>Lacisediminihabitans</taxon>
    </lineage>
</organism>
<evidence type="ECO:0000313" key="2">
    <source>
        <dbReference type="EMBL" id="TXN29225.1"/>
    </source>
</evidence>
<evidence type="ECO:0000259" key="1">
    <source>
        <dbReference type="Pfam" id="PF01738"/>
    </source>
</evidence>
<name>A0A5C8ULK4_9MICO</name>
<dbReference type="Gene3D" id="3.40.50.1820">
    <property type="entry name" value="alpha/beta hydrolase"/>
    <property type="match status" value="1"/>
</dbReference>
<dbReference type="EMBL" id="VRMG01000009">
    <property type="protein sequence ID" value="TXN29225.1"/>
    <property type="molecule type" value="Genomic_DNA"/>
</dbReference>
<dbReference type="RefSeq" id="WP_147784245.1">
    <property type="nucleotide sequence ID" value="NZ_VRMG01000009.1"/>
</dbReference>
<comment type="caution">
    <text evidence="2">The sequence shown here is derived from an EMBL/GenBank/DDBJ whole genome shotgun (WGS) entry which is preliminary data.</text>
</comment>
<proteinExistence type="predicted"/>
<keyword evidence="2" id="KW-0378">Hydrolase</keyword>
<sequence length="215" mass="23020">MTEIVPIPSPGVPFYYGEPGGPLVVLLHDWYGRLPWLENYARGLEHQGYRVVVPDLFDGVATTDEATAEQLLGQLDVATALSTVDDIIQTARAEGSQRVAVVGFSAGGWLALLHAQGGSSDAVVAYYATLGPAQHGVIPCPVLLQFAEVDEWDEGEDPESFIDRLKDHGTPVSQFSYLGTVHSFANATIPEKVNGAAAALAFARTASFLEDHLID</sequence>
<dbReference type="PANTHER" id="PTHR46623:SF7">
    <property type="entry name" value="CARBOXYMETHYLENEBUTENOLIDASE"/>
    <property type="match status" value="1"/>
</dbReference>
<dbReference type="InterPro" id="IPR029058">
    <property type="entry name" value="AB_hydrolase_fold"/>
</dbReference>
<feature type="domain" description="Dienelactone hydrolase" evidence="1">
    <location>
        <begin position="21"/>
        <end position="212"/>
    </location>
</feature>
<accession>A0A5C8ULK4</accession>
<gene>
    <name evidence="2" type="ORF">FVP33_13665</name>
</gene>
<dbReference type="Pfam" id="PF01738">
    <property type="entry name" value="DLH"/>
    <property type="match status" value="1"/>
</dbReference>
<reference evidence="2 3" key="1">
    <citation type="submission" date="2019-08" db="EMBL/GenBank/DDBJ databases">
        <title>Bacterial whole genome sequence for Glaciihabitans sp. CHu50b-6-2.</title>
        <authorList>
            <person name="Jin L."/>
        </authorList>
    </citation>
    <scope>NUCLEOTIDE SEQUENCE [LARGE SCALE GENOMIC DNA]</scope>
    <source>
        <strain evidence="2 3">CHu50b-6-2</strain>
    </source>
</reference>